<dbReference type="RefSeq" id="WP_078775533.1">
    <property type="nucleotide sequence ID" value="NZ_FUWU01000004.1"/>
</dbReference>
<reference evidence="1 2" key="1">
    <citation type="submission" date="2017-02" db="EMBL/GenBank/DDBJ databases">
        <authorList>
            <person name="Peterson S.W."/>
        </authorList>
    </citation>
    <scope>NUCLEOTIDE SEQUENCE [LARGE SCALE GENOMIC DNA]</scope>
    <source>
        <strain evidence="1 2">ATCC 43854</strain>
    </source>
</reference>
<dbReference type="EMBL" id="FUWU01000004">
    <property type="protein sequence ID" value="SJZ38840.1"/>
    <property type="molecule type" value="Genomic_DNA"/>
</dbReference>
<name>A0A1T4K8R8_9BACT</name>
<accession>A0A1T4K8R8</accession>
<dbReference type="Proteomes" id="UP000190449">
    <property type="component" value="Unassembled WGS sequence"/>
</dbReference>
<dbReference type="AlphaFoldDB" id="A0A1T4K8R8"/>
<protein>
    <submittedName>
        <fullName evidence="1">Uncharacterized protein</fullName>
    </submittedName>
</protein>
<dbReference type="Pfam" id="PF14386">
    <property type="entry name" value="DUF4417"/>
    <property type="match status" value="1"/>
</dbReference>
<sequence>MKIDKYTIAAELEKFVKEKGVSFIEDFPAIPQDMLIREIPNEILPFPNHLKAKNPAKTLLCNFSNDEILYESLARLEDRVSIAKGFIGICGFDFSAREGDDETNQDFYLYLNKLLDAYFALNGIKVLPNFRISGKLSSLQVFHIYPPKTWYAVGTLGCAKGHIAENETLLRYKLIFARPSHLLVYGVIKEEYKKILESNGIPYTVFEDYARRSRGGKI</sequence>
<evidence type="ECO:0000313" key="2">
    <source>
        <dbReference type="Proteomes" id="UP000190449"/>
    </source>
</evidence>
<organism evidence="1 2">
    <name type="scientific">Fibrobacter intestinalis</name>
    <dbReference type="NCBI Taxonomy" id="28122"/>
    <lineage>
        <taxon>Bacteria</taxon>
        <taxon>Pseudomonadati</taxon>
        <taxon>Fibrobacterota</taxon>
        <taxon>Fibrobacteria</taxon>
        <taxon>Fibrobacterales</taxon>
        <taxon>Fibrobacteraceae</taxon>
        <taxon>Fibrobacter</taxon>
    </lineage>
</organism>
<evidence type="ECO:0000313" key="1">
    <source>
        <dbReference type="EMBL" id="SJZ38840.1"/>
    </source>
</evidence>
<dbReference type="STRING" id="28122.SAMN02745108_00358"/>
<proteinExistence type="predicted"/>
<gene>
    <name evidence="1" type="ORF">SAMN02745108_00358</name>
</gene>
<dbReference type="InterPro" id="IPR025530">
    <property type="entry name" value="DUF4417"/>
</dbReference>